<evidence type="ECO:0000256" key="4">
    <source>
        <dbReference type="ARBA" id="ARBA00022692"/>
    </source>
</evidence>
<comment type="caution">
    <text evidence="10">The sequence shown here is derived from an EMBL/GenBank/DDBJ whole genome shotgun (WGS) entry which is preliminary data.</text>
</comment>
<evidence type="ECO:0000256" key="8">
    <source>
        <dbReference type="RuleBase" id="RU003942"/>
    </source>
</evidence>
<evidence type="ECO:0000256" key="9">
    <source>
        <dbReference type="SAM" id="Phobius"/>
    </source>
</evidence>
<evidence type="ECO:0000256" key="7">
    <source>
        <dbReference type="ARBA" id="ARBA00038032"/>
    </source>
</evidence>
<feature type="transmembrane region" description="Helical" evidence="9">
    <location>
        <begin position="29"/>
        <end position="50"/>
    </location>
</feature>
<accession>A0ABV5JBL6</accession>
<keyword evidence="6 9" id="KW-0472">Membrane</keyword>
<keyword evidence="4 8" id="KW-0812">Transmembrane</keyword>
<feature type="transmembrane region" description="Helical" evidence="9">
    <location>
        <begin position="57"/>
        <end position="78"/>
    </location>
</feature>
<comment type="similarity">
    <text evidence="7 8">Belongs to the drug/metabolite transporter (DMT) superfamily. Small multidrug resistance (SMR) (TC 2.A.7.1) family.</text>
</comment>
<keyword evidence="3" id="KW-1003">Cell membrane</keyword>
<evidence type="ECO:0000256" key="3">
    <source>
        <dbReference type="ARBA" id="ARBA00022475"/>
    </source>
</evidence>
<reference evidence="10 11" key="1">
    <citation type="submission" date="2024-09" db="EMBL/GenBank/DDBJ databases">
        <authorList>
            <person name="Sun Q."/>
            <person name="Mori K."/>
        </authorList>
    </citation>
    <scope>NUCLEOTIDE SEQUENCE [LARGE SCALE GENOMIC DNA]</scope>
    <source>
        <strain evidence="10 11">CECT 8726</strain>
    </source>
</reference>
<evidence type="ECO:0000256" key="1">
    <source>
        <dbReference type="ARBA" id="ARBA00004651"/>
    </source>
</evidence>
<protein>
    <submittedName>
        <fullName evidence="10">DMT family transporter</fullName>
    </submittedName>
</protein>
<dbReference type="InterPro" id="IPR037185">
    <property type="entry name" value="EmrE-like"/>
</dbReference>
<dbReference type="Gene3D" id="1.10.3730.20">
    <property type="match status" value="1"/>
</dbReference>
<evidence type="ECO:0000256" key="5">
    <source>
        <dbReference type="ARBA" id="ARBA00022989"/>
    </source>
</evidence>
<dbReference type="PANTHER" id="PTHR30561:SF1">
    <property type="entry name" value="MULTIDRUG TRANSPORTER EMRE"/>
    <property type="match status" value="1"/>
</dbReference>
<feature type="transmembrane region" description="Helical" evidence="9">
    <location>
        <begin position="84"/>
        <end position="103"/>
    </location>
</feature>
<keyword evidence="11" id="KW-1185">Reference proteome</keyword>
<dbReference type="Proteomes" id="UP001589683">
    <property type="component" value="Unassembled WGS sequence"/>
</dbReference>
<dbReference type="PANTHER" id="PTHR30561">
    <property type="entry name" value="SMR FAMILY PROTON-DEPENDENT DRUG EFFLUX TRANSPORTER SUGE"/>
    <property type="match status" value="1"/>
</dbReference>
<dbReference type="InterPro" id="IPR000390">
    <property type="entry name" value="Small_drug/metabolite_transptr"/>
</dbReference>
<keyword evidence="2" id="KW-0813">Transport</keyword>
<gene>
    <name evidence="10" type="ORF">ACFFUT_00085</name>
</gene>
<comment type="subcellular location">
    <subcellularLocation>
        <location evidence="1 8">Cell membrane</location>
        <topology evidence="1 8">Multi-pass membrane protein</topology>
    </subcellularLocation>
</comment>
<sequence>MPYFYLLLAILTETVATMALQASEQFSRLGPAIVVVIGYAASFYFMALVLKFMPVGIVYAIWSGLGIALIAAMGKFFFDQQLDFPAYLGIALILIGILVIQLFSKTATH</sequence>
<keyword evidence="5 9" id="KW-1133">Transmembrane helix</keyword>
<name>A0ABV5JBL6_9RHOB</name>
<dbReference type="InterPro" id="IPR045324">
    <property type="entry name" value="Small_multidrug_res"/>
</dbReference>
<evidence type="ECO:0000313" key="11">
    <source>
        <dbReference type="Proteomes" id="UP001589683"/>
    </source>
</evidence>
<proteinExistence type="inferred from homology"/>
<dbReference type="SUPFAM" id="SSF103481">
    <property type="entry name" value="Multidrug resistance efflux transporter EmrE"/>
    <property type="match status" value="1"/>
</dbReference>
<dbReference type="EMBL" id="JBHMEA010000001">
    <property type="protein sequence ID" value="MFB9230183.1"/>
    <property type="molecule type" value="Genomic_DNA"/>
</dbReference>
<evidence type="ECO:0000256" key="6">
    <source>
        <dbReference type="ARBA" id="ARBA00023136"/>
    </source>
</evidence>
<dbReference type="Pfam" id="PF00893">
    <property type="entry name" value="Multi_Drug_Res"/>
    <property type="match status" value="1"/>
</dbReference>
<evidence type="ECO:0000313" key="10">
    <source>
        <dbReference type="EMBL" id="MFB9230183.1"/>
    </source>
</evidence>
<evidence type="ECO:0000256" key="2">
    <source>
        <dbReference type="ARBA" id="ARBA00022448"/>
    </source>
</evidence>
<organism evidence="10 11">
    <name type="scientific">Pseudohalocynthiibacter aestuariivivens</name>
    <dbReference type="NCBI Taxonomy" id="1591409"/>
    <lineage>
        <taxon>Bacteria</taxon>
        <taxon>Pseudomonadati</taxon>
        <taxon>Pseudomonadota</taxon>
        <taxon>Alphaproteobacteria</taxon>
        <taxon>Rhodobacterales</taxon>
        <taxon>Paracoccaceae</taxon>
        <taxon>Pseudohalocynthiibacter</taxon>
    </lineage>
</organism>
<dbReference type="RefSeq" id="WP_213891312.1">
    <property type="nucleotide sequence ID" value="NZ_JAGFNU010000023.1"/>
</dbReference>